<dbReference type="Proteomes" id="UP000051326">
    <property type="component" value="Unassembled WGS sequence"/>
</dbReference>
<evidence type="ECO:0000313" key="2">
    <source>
        <dbReference type="EMBL" id="CUI01855.1"/>
    </source>
</evidence>
<dbReference type="RefSeq" id="WP_058287843.1">
    <property type="nucleotide sequence ID" value="NZ_CP041159.1"/>
</dbReference>
<sequence>MRNAALVLGITAGIFGMIVGFFGYGYTAAVEHFGEIEGLAEQVGNVQQLRLLAVLSPLLAIAGGAMARARALWGGVLLLGSAAGMYAGFGFNVFTIFPISFAATAGLMALAAGQPDEPKAHF</sequence>
<proteinExistence type="predicted"/>
<name>A0A0P1HDR9_9RHOB</name>
<dbReference type="EMBL" id="CYSR01000036">
    <property type="protein sequence ID" value="CUI01855.1"/>
    <property type="molecule type" value="Genomic_DNA"/>
</dbReference>
<evidence type="ECO:0000256" key="1">
    <source>
        <dbReference type="SAM" id="Phobius"/>
    </source>
</evidence>
<dbReference type="STRING" id="1396826.PHA8399_04003"/>
<feature type="transmembrane region" description="Helical" evidence="1">
    <location>
        <begin position="71"/>
        <end position="89"/>
    </location>
</feature>
<gene>
    <name evidence="2" type="ORF">PHA8399_04003</name>
</gene>
<protein>
    <recommendedName>
        <fullName evidence="4">Major facilitator superfamily (MFS) profile domain-containing protein</fullName>
    </recommendedName>
</protein>
<accession>A0A0P1HDR9</accession>
<organism evidence="2 3">
    <name type="scientific">Leisingera aquaemixtae</name>
    <dbReference type="NCBI Taxonomy" id="1396826"/>
    <lineage>
        <taxon>Bacteria</taxon>
        <taxon>Pseudomonadati</taxon>
        <taxon>Pseudomonadota</taxon>
        <taxon>Alphaproteobacteria</taxon>
        <taxon>Rhodobacterales</taxon>
        <taxon>Roseobacteraceae</taxon>
        <taxon>Leisingera</taxon>
    </lineage>
</organism>
<evidence type="ECO:0000313" key="3">
    <source>
        <dbReference type="Proteomes" id="UP000051326"/>
    </source>
</evidence>
<evidence type="ECO:0008006" key="4">
    <source>
        <dbReference type="Google" id="ProtNLM"/>
    </source>
</evidence>
<feature type="transmembrane region" description="Helical" evidence="1">
    <location>
        <begin position="7"/>
        <end position="26"/>
    </location>
</feature>
<dbReference type="AlphaFoldDB" id="A0A0P1HDR9"/>
<feature type="transmembrane region" description="Helical" evidence="1">
    <location>
        <begin position="46"/>
        <end position="64"/>
    </location>
</feature>
<keyword evidence="1" id="KW-1133">Transmembrane helix</keyword>
<keyword evidence="1" id="KW-0812">Transmembrane</keyword>
<keyword evidence="1" id="KW-0472">Membrane</keyword>
<reference evidence="2 3" key="1">
    <citation type="submission" date="2015-09" db="EMBL/GenBank/DDBJ databases">
        <authorList>
            <consortium name="Swine Surveillance"/>
        </authorList>
    </citation>
    <scope>NUCLEOTIDE SEQUENCE [LARGE SCALE GENOMIC DNA]</scope>
    <source>
        <strain evidence="2 3">CECT 8399</strain>
    </source>
</reference>